<dbReference type="AlphaFoldDB" id="A0A2P9DHE6"/>
<evidence type="ECO:0000256" key="2">
    <source>
        <dbReference type="SAM" id="SignalP"/>
    </source>
</evidence>
<dbReference type="InterPro" id="IPR006373">
    <property type="entry name" value="VSA_Rifin"/>
</dbReference>
<gene>
    <name evidence="3" type="ORF">PRG01_1200400</name>
</gene>
<evidence type="ECO:0000256" key="1">
    <source>
        <dbReference type="SAM" id="Phobius"/>
    </source>
</evidence>
<dbReference type="NCBIfam" id="TIGR01477">
    <property type="entry name" value="RIFIN"/>
    <property type="match status" value="1"/>
</dbReference>
<protein>
    <submittedName>
        <fullName evidence="3">Rifin PIR protein, putative</fullName>
    </submittedName>
</protein>
<dbReference type="OrthoDB" id="10453193at2759"/>
<feature type="signal peptide" evidence="2">
    <location>
        <begin position="1"/>
        <end position="21"/>
    </location>
</feature>
<keyword evidence="1" id="KW-0472">Membrane</keyword>
<dbReference type="VEuPathDB" id="PlasmoDB:PRG01_1200400"/>
<proteinExistence type="predicted"/>
<dbReference type="VEuPathDB" id="PlasmoDB:PRCDC_0051500"/>
<organism evidence="3 4">
    <name type="scientific">Plasmodium reichenowi</name>
    <dbReference type="NCBI Taxonomy" id="5854"/>
    <lineage>
        <taxon>Eukaryota</taxon>
        <taxon>Sar</taxon>
        <taxon>Alveolata</taxon>
        <taxon>Apicomplexa</taxon>
        <taxon>Aconoidasida</taxon>
        <taxon>Haemosporida</taxon>
        <taxon>Plasmodiidae</taxon>
        <taxon>Plasmodium</taxon>
        <taxon>Plasmodium (Laverania)</taxon>
    </lineage>
</organism>
<sequence>MKLHYSNILLFVIRLNILVTSYHVNTHKKTYITLHHKQIYTSRVLSECDIQPSIYDNDAEIKSVKENFDRQTSQRFQEYEERMKDKRQKRKEERDKNIQKIIEKDKMEKSLAEKVEKGCLMCGCALGGVAASVGLFGGLGIYGSKTAAIAAARAEAMVEATAKGLAAGAEEGVKAVIAGIGTKFGVSIQGVQRFESLFTEKNDTIISLIIKSIEAEYHGSQCLPLSSRPVTVHPKPICTLAWEYSKGQRETVTLYNSIEIGVKPIVSEAQNAASVAEEKAIEDTIKISTDAVESTYVIGQNAIIASVVTILVIVLVMVIIYLVLRYRRKKKMKKKAQYTKLLNQ</sequence>
<keyword evidence="1" id="KW-0812">Transmembrane</keyword>
<dbReference type="Proteomes" id="UP000240500">
    <property type="component" value="Chromosome 12"/>
</dbReference>
<keyword evidence="1" id="KW-1133">Transmembrane helix</keyword>
<dbReference type="Pfam" id="PF02009">
    <property type="entry name" value="RIFIN"/>
    <property type="match status" value="1"/>
</dbReference>
<reference evidence="3 4" key="1">
    <citation type="submission" date="2016-09" db="EMBL/GenBank/DDBJ databases">
        <authorList>
            <consortium name="Pathogen Informatics"/>
        </authorList>
    </citation>
    <scope>NUCLEOTIDE SEQUENCE [LARGE SCALE GENOMIC DNA]</scope>
</reference>
<feature type="transmembrane region" description="Helical" evidence="1">
    <location>
        <begin position="302"/>
        <end position="324"/>
    </location>
</feature>
<evidence type="ECO:0000313" key="3">
    <source>
        <dbReference type="EMBL" id="SOV80414.1"/>
    </source>
</evidence>
<dbReference type="EMBL" id="LT969575">
    <property type="protein sequence ID" value="SOV80414.1"/>
    <property type="molecule type" value="Genomic_DNA"/>
</dbReference>
<feature type="chain" id="PRO_5015109327" evidence="2">
    <location>
        <begin position="22"/>
        <end position="344"/>
    </location>
</feature>
<accession>A0A2P9DHE6</accession>
<keyword evidence="2" id="KW-0732">Signal</keyword>
<name>A0A2P9DHE6_PLARE</name>
<evidence type="ECO:0000313" key="4">
    <source>
        <dbReference type="Proteomes" id="UP000240500"/>
    </source>
</evidence>